<evidence type="ECO:0000313" key="1">
    <source>
        <dbReference type="EMBL" id="TFB28952.1"/>
    </source>
</evidence>
<dbReference type="Proteomes" id="UP000297429">
    <property type="component" value="Unassembled WGS sequence"/>
</dbReference>
<name>A0ABY2HM18_9SPHI</name>
<comment type="caution">
    <text evidence="1">The sequence shown here is derived from an EMBL/GenBank/DDBJ whole genome shotgun (WGS) entry which is preliminary data.</text>
</comment>
<organism evidence="1 2">
    <name type="scientific">Pedobacter alluvionis</name>
    <dbReference type="NCBI Taxonomy" id="475253"/>
    <lineage>
        <taxon>Bacteria</taxon>
        <taxon>Pseudomonadati</taxon>
        <taxon>Bacteroidota</taxon>
        <taxon>Sphingobacteriia</taxon>
        <taxon>Sphingobacteriales</taxon>
        <taxon>Sphingobacteriaceae</taxon>
        <taxon>Pedobacter</taxon>
    </lineage>
</organism>
<evidence type="ECO:0000313" key="2">
    <source>
        <dbReference type="Proteomes" id="UP000297429"/>
    </source>
</evidence>
<dbReference type="EMBL" id="SOPX01000005">
    <property type="protein sequence ID" value="TFB28952.1"/>
    <property type="molecule type" value="Genomic_DNA"/>
</dbReference>
<sequence>MRKKRSKILRNDKEDDYYCPVIMNKSFNNQTN</sequence>
<protein>
    <submittedName>
        <fullName evidence="1">Uncharacterized protein</fullName>
    </submittedName>
</protein>
<keyword evidence="2" id="KW-1185">Reference proteome</keyword>
<gene>
    <name evidence="1" type="ORF">E3V97_21360</name>
</gene>
<proteinExistence type="predicted"/>
<accession>A0ABY2HM18</accession>
<reference evidence="1 2" key="1">
    <citation type="submission" date="2019-03" db="EMBL/GenBank/DDBJ databases">
        <authorList>
            <person name="He R.-H."/>
        </authorList>
    </citation>
    <scope>NUCLEOTIDE SEQUENCE [LARGE SCALE GENOMIC DNA]</scope>
    <source>
        <strain evidence="1 2">DSM 19624</strain>
    </source>
</reference>